<evidence type="ECO:0000313" key="1">
    <source>
        <dbReference type="EMBL" id="KKM78528.1"/>
    </source>
</evidence>
<protein>
    <submittedName>
        <fullName evidence="1">Uncharacterized protein</fullName>
    </submittedName>
</protein>
<dbReference type="EMBL" id="LAZR01008479">
    <property type="protein sequence ID" value="KKM78528.1"/>
    <property type="molecule type" value="Genomic_DNA"/>
</dbReference>
<gene>
    <name evidence="1" type="ORF">LCGC14_1359130</name>
</gene>
<name>A0A0F9K991_9ZZZZ</name>
<accession>A0A0F9K991</accession>
<comment type="caution">
    <text evidence="1">The sequence shown here is derived from an EMBL/GenBank/DDBJ whole genome shotgun (WGS) entry which is preliminary data.</text>
</comment>
<reference evidence="1" key="1">
    <citation type="journal article" date="2015" name="Nature">
        <title>Complex archaea that bridge the gap between prokaryotes and eukaryotes.</title>
        <authorList>
            <person name="Spang A."/>
            <person name="Saw J.H."/>
            <person name="Jorgensen S.L."/>
            <person name="Zaremba-Niedzwiedzka K."/>
            <person name="Martijn J."/>
            <person name="Lind A.E."/>
            <person name="van Eijk R."/>
            <person name="Schleper C."/>
            <person name="Guy L."/>
            <person name="Ettema T.J."/>
        </authorList>
    </citation>
    <scope>NUCLEOTIDE SEQUENCE</scope>
</reference>
<dbReference type="AlphaFoldDB" id="A0A0F9K991"/>
<organism evidence="1">
    <name type="scientific">marine sediment metagenome</name>
    <dbReference type="NCBI Taxonomy" id="412755"/>
    <lineage>
        <taxon>unclassified sequences</taxon>
        <taxon>metagenomes</taxon>
        <taxon>ecological metagenomes</taxon>
    </lineage>
</organism>
<sequence>MTDKYTPTSREAAELANLYHLARTALAGEPIRRWDLEQRHARKIWASKQYAADHGIGEGAAYKMLDRALA</sequence>
<proteinExistence type="predicted"/>